<dbReference type="VEuPathDB" id="ToxoDB:ENH_00082150"/>
<evidence type="ECO:0000256" key="1">
    <source>
        <dbReference type="ARBA" id="ARBA00022552"/>
    </source>
</evidence>
<feature type="region of interest" description="Disordered" evidence="7">
    <location>
        <begin position="1"/>
        <end position="44"/>
    </location>
</feature>
<feature type="compositionally biased region" description="Polar residues" evidence="7">
    <location>
        <begin position="198"/>
        <end position="218"/>
    </location>
</feature>
<dbReference type="AlphaFoldDB" id="U6N7Y6"/>
<dbReference type="GO" id="GO:0005730">
    <property type="term" value="C:nucleolus"/>
    <property type="evidence" value="ECO:0007669"/>
    <property type="project" value="UniProtKB-SubCell"/>
</dbReference>
<dbReference type="GeneID" id="25478344"/>
<dbReference type="EC" id="2.1.1.-" evidence="6"/>
<dbReference type="RefSeq" id="XP_013438462.1">
    <property type="nucleotide sequence ID" value="XM_013583008.1"/>
</dbReference>
<evidence type="ECO:0000256" key="2">
    <source>
        <dbReference type="ARBA" id="ARBA00022603"/>
    </source>
</evidence>
<dbReference type="Gene3D" id="1.10.10.2150">
    <property type="entry name" value="Ribosomal RNA-processing protein 8, N-terminal domain"/>
    <property type="match status" value="1"/>
</dbReference>
<dbReference type="EMBL" id="HG725847">
    <property type="protein sequence ID" value="CDJ69996.1"/>
    <property type="molecule type" value="Genomic_DNA"/>
</dbReference>
<dbReference type="GO" id="GO:0008168">
    <property type="term" value="F:methyltransferase activity"/>
    <property type="evidence" value="ECO:0007669"/>
    <property type="project" value="UniProtKB-KW"/>
</dbReference>
<feature type="compositionally biased region" description="Polar residues" evidence="7">
    <location>
        <begin position="24"/>
        <end position="44"/>
    </location>
</feature>
<dbReference type="Pfam" id="PF05148">
    <property type="entry name" value="Methyltransf_8"/>
    <property type="match status" value="1"/>
</dbReference>
<feature type="compositionally biased region" description="Basic and acidic residues" evidence="7">
    <location>
        <begin position="82"/>
        <end position="100"/>
    </location>
</feature>
<keyword evidence="1 6" id="KW-0698">rRNA processing</keyword>
<dbReference type="InterPro" id="IPR042036">
    <property type="entry name" value="RRP8_N"/>
</dbReference>
<keyword evidence="4 6" id="KW-0949">S-adenosyl-L-methionine</keyword>
<evidence type="ECO:0000256" key="6">
    <source>
        <dbReference type="RuleBase" id="RU365074"/>
    </source>
</evidence>
<feature type="compositionally biased region" description="Basic and acidic residues" evidence="7">
    <location>
        <begin position="165"/>
        <end position="197"/>
    </location>
</feature>
<dbReference type="PANTHER" id="PTHR12787">
    <property type="entry name" value="RIBOSOMAL RNA-PROCESSING PROTEIN 8"/>
    <property type="match status" value="1"/>
</dbReference>
<keyword evidence="5 6" id="KW-0539">Nucleus</keyword>
<dbReference type="InterPro" id="IPR007823">
    <property type="entry name" value="RRP8"/>
</dbReference>
<gene>
    <name evidence="8" type="ORF">ENH_00082150</name>
</gene>
<feature type="region of interest" description="Disordered" evidence="7">
    <location>
        <begin position="140"/>
        <end position="218"/>
    </location>
</feature>
<organism evidence="8 9">
    <name type="scientific">Eimeria necatrix</name>
    <dbReference type="NCBI Taxonomy" id="51315"/>
    <lineage>
        <taxon>Eukaryota</taxon>
        <taxon>Sar</taxon>
        <taxon>Alveolata</taxon>
        <taxon>Apicomplexa</taxon>
        <taxon>Conoidasida</taxon>
        <taxon>Coccidia</taxon>
        <taxon>Eucoccidiorida</taxon>
        <taxon>Eimeriorina</taxon>
        <taxon>Eimeriidae</taxon>
        <taxon>Eimeria</taxon>
    </lineage>
</organism>
<name>U6N7Y6_9EIME</name>
<dbReference type="GO" id="GO:0032259">
    <property type="term" value="P:methylation"/>
    <property type="evidence" value="ECO:0007669"/>
    <property type="project" value="UniProtKB-KW"/>
</dbReference>
<comment type="function">
    <text evidence="6">Probable methyltransferase required to silence rDNA.</text>
</comment>
<evidence type="ECO:0000313" key="8">
    <source>
        <dbReference type="EMBL" id="CDJ69996.1"/>
    </source>
</evidence>
<evidence type="ECO:0000256" key="3">
    <source>
        <dbReference type="ARBA" id="ARBA00022679"/>
    </source>
</evidence>
<reference evidence="8" key="1">
    <citation type="submission" date="2013-10" db="EMBL/GenBank/DDBJ databases">
        <title>Genomic analysis of the causative agents of coccidiosis in chickens.</title>
        <authorList>
            <person name="Reid A.J."/>
            <person name="Blake D."/>
            <person name="Billington K."/>
            <person name="Browne H."/>
            <person name="Dunn M."/>
            <person name="Hung S."/>
            <person name="Kawahara F."/>
            <person name="Miranda-Saavedra D."/>
            <person name="Mourier T."/>
            <person name="Nagra H."/>
            <person name="Otto T.D."/>
            <person name="Rawlings N."/>
            <person name="Sanchez A."/>
            <person name="Sanders M."/>
            <person name="Subramaniam C."/>
            <person name="Tay Y."/>
            <person name="Dear P."/>
            <person name="Doerig C."/>
            <person name="Gruber A."/>
            <person name="Parkinson J."/>
            <person name="Shirley M."/>
            <person name="Wan K.L."/>
            <person name="Berriman M."/>
            <person name="Tomley F."/>
            <person name="Pain A."/>
        </authorList>
    </citation>
    <scope>NUCLEOTIDE SEQUENCE [LARGE SCALE GENOMIC DNA]</scope>
    <source>
        <strain evidence="8">Houghton</strain>
    </source>
</reference>
<dbReference type="GO" id="GO:0006364">
    <property type="term" value="P:rRNA processing"/>
    <property type="evidence" value="ECO:0007669"/>
    <property type="project" value="UniProtKB-UniRule"/>
</dbReference>
<feature type="compositionally biased region" description="Basic residues" evidence="7">
    <location>
        <begin position="7"/>
        <end position="19"/>
    </location>
</feature>
<feature type="region of interest" description="Disordered" evidence="7">
    <location>
        <begin position="67"/>
        <end position="128"/>
    </location>
</feature>
<evidence type="ECO:0000256" key="7">
    <source>
        <dbReference type="SAM" id="MobiDB-lite"/>
    </source>
</evidence>
<proteinExistence type="inferred from homology"/>
<keyword evidence="3 6" id="KW-0808">Transferase</keyword>
<dbReference type="PANTHER" id="PTHR12787:SF0">
    <property type="entry name" value="RIBOSOMAL RNA-PROCESSING PROTEIN 8"/>
    <property type="match status" value="1"/>
</dbReference>
<keyword evidence="9" id="KW-1185">Reference proteome</keyword>
<sequence length="358" mass="39355">MLSLSCKSKRAGNRGRRFLGLRTPGNTPPHQQSQQRLHFNHSSDFRLNSALQQQRSRNDVFAAIEQRHQSKKPLQASSRGPPELKSESIRANEGKSDSGQKKKAPNCGPSNKGAVAEVGGSKEGCASKGCREVGRKREIGEGQGTENGTNHLKRRRMCSKTKLNSVKDESTGKEHKPSDRTKAGGEDTHAQERRDISNRAQPAQDCSTKRQQQTQQDENATKLQLVKQFACRAAAVGASATATRDRLQGGRFRHLNEFLYTNKGEAAFAEYQREPELFDIVRPLKYYFRFVLLGEGCKQRTQGSVKPQEQELRFSVVCASVCATAAAAALAELNPIAASACARFSTTRGTAHKFAVGL</sequence>
<comment type="subcellular location">
    <subcellularLocation>
        <location evidence="6">Nucleus</location>
        <location evidence="6">Nucleolus</location>
    </subcellularLocation>
</comment>
<comment type="similarity">
    <text evidence="6">Belongs to the methyltransferase superfamily. RRP8 family.</text>
</comment>
<evidence type="ECO:0000313" key="9">
    <source>
        <dbReference type="Proteomes" id="UP000030754"/>
    </source>
</evidence>
<evidence type="ECO:0000256" key="4">
    <source>
        <dbReference type="ARBA" id="ARBA00022691"/>
    </source>
</evidence>
<dbReference type="OrthoDB" id="10258825at2759"/>
<protein>
    <recommendedName>
        <fullName evidence="6">Ribosomal RNA-processing protein 8</fullName>
        <ecNumber evidence="6">2.1.1.-</ecNumber>
    </recommendedName>
</protein>
<dbReference type="Proteomes" id="UP000030754">
    <property type="component" value="Unassembled WGS sequence"/>
</dbReference>
<keyword evidence="2 6" id="KW-0489">Methyltransferase</keyword>
<reference evidence="8" key="2">
    <citation type="submission" date="2013-10" db="EMBL/GenBank/DDBJ databases">
        <authorList>
            <person name="Aslett M."/>
        </authorList>
    </citation>
    <scope>NUCLEOTIDE SEQUENCE [LARGE SCALE GENOMIC DNA]</scope>
    <source>
        <strain evidence="8">Houghton</strain>
    </source>
</reference>
<evidence type="ECO:0000256" key="5">
    <source>
        <dbReference type="ARBA" id="ARBA00023242"/>
    </source>
</evidence>
<accession>U6N7Y6</accession>